<feature type="region of interest" description="Disordered" evidence="1">
    <location>
        <begin position="22"/>
        <end position="45"/>
    </location>
</feature>
<protein>
    <submittedName>
        <fullName evidence="2">Uncharacterized protein</fullName>
    </submittedName>
</protein>
<evidence type="ECO:0000256" key="1">
    <source>
        <dbReference type="SAM" id="MobiDB-lite"/>
    </source>
</evidence>
<evidence type="ECO:0000313" key="2">
    <source>
        <dbReference type="EMBL" id="QHT76324.1"/>
    </source>
</evidence>
<sequence length="695" mass="77945">MSDLTLPIIGLTTLAGYFFSQNGRNPRQRREERKQIDTLEKPNGDNIYESKQFETVNTEMLNRSFKNYRDAEDPASTGVLPPLFNIYSAVGSDQIISPMTHGQVSKLSSEQQAEITRINRTVDVTQSQKSPAIDDRPMFNQSFAVVGKEHEDVGAELRVTNNQVSLLTGLPIDTSHNNMVPFFGSNVRQNVEKFTNESIMENMTGKKPTFQHKKEIAPMFSKAQQDIYGTPTLTENIDTDRYIPSLYRQNEKPFDDQKIQKPIAWTIDNDVQPWKQFKTVDDLRVASKPKSTYEGVVVPGQQGEVRGVMGEFHKRRPDTFYEQTPDHLLKTTGQFLAPQAQQDFVTNLKDTARKSYNVSYFGNAATSELQRSRQTVSLDGQDQQASLVQESKRINFENDYGRNAVGNRAVHDYGRSGMKSYETERHTTGQETHLLNANRSATGLAVKSVDLPKTTLKETALSFDNSGHVKTAFDHGAVNAYYTGISGISAKTTHKETTLMNNYKGIMNKEDGMGYLVNKYEAKTTGKEIISSNSEHTGNAGGGSVMKNAKVYSTYDSPEKVRNAVHAVDYRGNANLNSESSSRDKYHNAHIREQKEATLLGERPSGPQKFQLASGKDVVGDIKTSDNLLLKEQETSRENMNGTLPQILRGKDSIGYQSKIRYDDESVDTVFADRLQPDLVISQHNQNPFSLKKHL</sequence>
<proteinExistence type="predicted"/>
<reference evidence="2" key="1">
    <citation type="journal article" date="2020" name="Nature">
        <title>Giant virus diversity and host interactions through global metagenomics.</title>
        <authorList>
            <person name="Schulz F."/>
            <person name="Roux S."/>
            <person name="Paez-Espino D."/>
            <person name="Jungbluth S."/>
            <person name="Walsh D.A."/>
            <person name="Denef V.J."/>
            <person name="McMahon K.D."/>
            <person name="Konstantinidis K.T."/>
            <person name="Eloe-Fadrosh E.A."/>
            <person name="Kyrpides N.C."/>
            <person name="Woyke T."/>
        </authorList>
    </citation>
    <scope>NUCLEOTIDE SEQUENCE</scope>
    <source>
        <strain evidence="2">GVMAG-M-3300023179-73</strain>
    </source>
</reference>
<feature type="compositionally biased region" description="Basic and acidic residues" evidence="1">
    <location>
        <begin position="28"/>
        <end position="43"/>
    </location>
</feature>
<name>A0A6C0H747_9ZZZZ</name>
<dbReference type="EMBL" id="MN739895">
    <property type="protein sequence ID" value="QHT76324.1"/>
    <property type="molecule type" value="Genomic_DNA"/>
</dbReference>
<accession>A0A6C0H747</accession>
<organism evidence="2">
    <name type="scientific">viral metagenome</name>
    <dbReference type="NCBI Taxonomy" id="1070528"/>
    <lineage>
        <taxon>unclassified sequences</taxon>
        <taxon>metagenomes</taxon>
        <taxon>organismal metagenomes</taxon>
    </lineage>
</organism>
<dbReference type="AlphaFoldDB" id="A0A6C0H747"/>